<name>A0ABN9TR23_9DINO</name>
<protein>
    <submittedName>
        <fullName evidence="1">Uncharacterized protein</fullName>
    </submittedName>
</protein>
<accession>A0ABN9TR23</accession>
<sequence>HAKVLAEAQIAKTLFQPGPCKLVGREFAKWRGAREHRGHAKLKLSDNISEGYRLPNMSVDFLRQTLMQQAAEMEFPVRRAWMALQCHMMPRMLRTCASLSDGCSHAATFLIALTASAVNKMELTGVIPR</sequence>
<dbReference type="EMBL" id="CAUYUJ010014991">
    <property type="protein sequence ID" value="CAK0848589.1"/>
    <property type="molecule type" value="Genomic_DNA"/>
</dbReference>
<comment type="caution">
    <text evidence="1">The sequence shown here is derived from an EMBL/GenBank/DDBJ whole genome shotgun (WGS) entry which is preliminary data.</text>
</comment>
<feature type="non-terminal residue" evidence="1">
    <location>
        <position position="129"/>
    </location>
</feature>
<reference evidence="1" key="1">
    <citation type="submission" date="2023-10" db="EMBL/GenBank/DDBJ databases">
        <authorList>
            <person name="Chen Y."/>
            <person name="Shah S."/>
            <person name="Dougan E. K."/>
            <person name="Thang M."/>
            <person name="Chan C."/>
        </authorList>
    </citation>
    <scope>NUCLEOTIDE SEQUENCE [LARGE SCALE GENOMIC DNA]</scope>
</reference>
<keyword evidence="2" id="KW-1185">Reference proteome</keyword>
<proteinExistence type="predicted"/>
<gene>
    <name evidence="1" type="ORF">PCOR1329_LOCUS41487</name>
</gene>
<feature type="non-terminal residue" evidence="1">
    <location>
        <position position="1"/>
    </location>
</feature>
<dbReference type="Proteomes" id="UP001189429">
    <property type="component" value="Unassembled WGS sequence"/>
</dbReference>
<evidence type="ECO:0000313" key="2">
    <source>
        <dbReference type="Proteomes" id="UP001189429"/>
    </source>
</evidence>
<organism evidence="1 2">
    <name type="scientific">Prorocentrum cordatum</name>
    <dbReference type="NCBI Taxonomy" id="2364126"/>
    <lineage>
        <taxon>Eukaryota</taxon>
        <taxon>Sar</taxon>
        <taxon>Alveolata</taxon>
        <taxon>Dinophyceae</taxon>
        <taxon>Prorocentrales</taxon>
        <taxon>Prorocentraceae</taxon>
        <taxon>Prorocentrum</taxon>
    </lineage>
</organism>
<evidence type="ECO:0000313" key="1">
    <source>
        <dbReference type="EMBL" id="CAK0848589.1"/>
    </source>
</evidence>